<name>A0A672TDK6_STRHB</name>
<dbReference type="GeneTree" id="ENSGT00940000175810"/>
<evidence type="ECO:0000313" key="2">
    <source>
        <dbReference type="Proteomes" id="UP000472266"/>
    </source>
</evidence>
<proteinExistence type="predicted"/>
<accession>A0A672TDK6</accession>
<dbReference type="Proteomes" id="UP000472266">
    <property type="component" value="Chromosome 13"/>
</dbReference>
<dbReference type="Ensembl" id="ENSSHBT00005000093.1">
    <property type="protein sequence ID" value="ENSSHBP00005000065.1"/>
    <property type="gene ID" value="ENSSHBG00005000078.1"/>
</dbReference>
<dbReference type="InterPro" id="IPR052588">
    <property type="entry name" value="Kelch_domain_protein"/>
</dbReference>
<protein>
    <submittedName>
        <fullName evidence="1">Uncharacterized protein</fullName>
    </submittedName>
</protein>
<dbReference type="AlphaFoldDB" id="A0A672TDK6"/>
<keyword evidence="2" id="KW-1185">Reference proteome</keyword>
<reference evidence="1 2" key="1">
    <citation type="submission" date="2019-11" db="EMBL/GenBank/DDBJ databases">
        <title>Strigops habroptila (kakapo) genome, bStrHab1, primary haplotype, v2.</title>
        <authorList>
            <person name="Jarvis E.D."/>
            <person name="Howard J."/>
            <person name="Rhie A."/>
            <person name="Phillippy A."/>
            <person name="Korlach J."/>
            <person name="Digby A."/>
            <person name="Iorns D."/>
            <person name="Eason D."/>
            <person name="Robertson B."/>
            <person name="Raemaekers T."/>
            <person name="Howe K."/>
            <person name="Lewin H."/>
            <person name="Damas J."/>
            <person name="Hastie A."/>
            <person name="Tracey A."/>
            <person name="Chow W."/>
            <person name="Fedrigo O."/>
        </authorList>
    </citation>
    <scope>NUCLEOTIDE SEQUENCE [LARGE SCALE GENOMIC DNA]</scope>
</reference>
<dbReference type="PANTHER" id="PTHR46063:SF1">
    <property type="entry name" value="KELCH DOMAIN-CONTAINING PROTEIN 4"/>
    <property type="match status" value="1"/>
</dbReference>
<evidence type="ECO:0000313" key="1">
    <source>
        <dbReference type="Ensembl" id="ENSSHBP00005000065.1"/>
    </source>
</evidence>
<sequence length="91" mass="9986">ARAVGKGEKSIRGEIGTEFMSGFYFQEDLEALIAEFQSLDAKKTQVVELSCPPPSPRLNGSLSVHPEKDELILFGGEYFNGQKVILKTVVV</sequence>
<organism evidence="1 2">
    <name type="scientific">Strigops habroptila</name>
    <name type="common">Kakapo</name>
    <dbReference type="NCBI Taxonomy" id="2489341"/>
    <lineage>
        <taxon>Eukaryota</taxon>
        <taxon>Metazoa</taxon>
        <taxon>Chordata</taxon>
        <taxon>Craniata</taxon>
        <taxon>Vertebrata</taxon>
        <taxon>Euteleostomi</taxon>
        <taxon>Archelosauria</taxon>
        <taxon>Archosauria</taxon>
        <taxon>Dinosauria</taxon>
        <taxon>Saurischia</taxon>
        <taxon>Theropoda</taxon>
        <taxon>Coelurosauria</taxon>
        <taxon>Aves</taxon>
        <taxon>Neognathae</taxon>
        <taxon>Neoaves</taxon>
        <taxon>Telluraves</taxon>
        <taxon>Australaves</taxon>
        <taxon>Psittaciformes</taxon>
        <taxon>Psittacidae</taxon>
        <taxon>Strigops</taxon>
    </lineage>
</organism>
<reference evidence="1" key="3">
    <citation type="submission" date="2025-09" db="UniProtKB">
        <authorList>
            <consortium name="Ensembl"/>
        </authorList>
    </citation>
    <scope>IDENTIFICATION</scope>
</reference>
<reference evidence="1" key="2">
    <citation type="submission" date="2025-08" db="UniProtKB">
        <authorList>
            <consortium name="Ensembl"/>
        </authorList>
    </citation>
    <scope>IDENTIFICATION</scope>
</reference>
<dbReference type="PANTHER" id="PTHR46063">
    <property type="entry name" value="KELCH DOMAIN-CONTAINING PROTEIN"/>
    <property type="match status" value="1"/>
</dbReference>